<dbReference type="SUPFAM" id="SSF46894">
    <property type="entry name" value="C-terminal effector domain of the bipartite response regulators"/>
    <property type="match status" value="1"/>
</dbReference>
<dbReference type="Gene3D" id="1.10.10.10">
    <property type="entry name" value="Winged helix-like DNA-binding domain superfamily/Winged helix DNA-binding domain"/>
    <property type="match status" value="1"/>
</dbReference>
<gene>
    <name evidence="3" type="ORF">pPAA3_0024</name>
</gene>
<dbReference type="InterPro" id="IPR036388">
    <property type="entry name" value="WH-like_DNA-bd_sf"/>
</dbReference>
<dbReference type="Pfam" id="PF00196">
    <property type="entry name" value="GerE"/>
    <property type="match status" value="1"/>
</dbReference>
<dbReference type="GO" id="GO:0003677">
    <property type="term" value="F:DNA binding"/>
    <property type="evidence" value="ECO:0007669"/>
    <property type="project" value="UniProtKB-KW"/>
</dbReference>
<evidence type="ECO:0000259" key="2">
    <source>
        <dbReference type="SMART" id="SM00421"/>
    </source>
</evidence>
<evidence type="ECO:0000313" key="3">
    <source>
        <dbReference type="EMBL" id="CBL47415.1"/>
    </source>
</evidence>
<proteinExistence type="predicted"/>
<organism evidence="3">
    <name type="scientific">Photorhabdus asymbiotica</name>
    <dbReference type="NCBI Taxonomy" id="291112"/>
    <lineage>
        <taxon>Bacteria</taxon>
        <taxon>Pseudomonadati</taxon>
        <taxon>Pseudomonadota</taxon>
        <taxon>Gammaproteobacteria</taxon>
        <taxon>Enterobacterales</taxon>
        <taxon>Morganellaceae</taxon>
        <taxon>Photorhabdus</taxon>
    </lineage>
</organism>
<accession>D8MC13</accession>
<evidence type="ECO:0000256" key="1">
    <source>
        <dbReference type="ARBA" id="ARBA00023125"/>
    </source>
</evidence>
<dbReference type="InterPro" id="IPR016032">
    <property type="entry name" value="Sig_transdc_resp-reg_C-effctor"/>
</dbReference>
<geneLocation type="plasmid" evidence="3">
    <name>pPAA3</name>
</geneLocation>
<dbReference type="SMART" id="SM00421">
    <property type="entry name" value="HTH_LUXR"/>
    <property type="match status" value="1"/>
</dbReference>
<reference evidence="3" key="1">
    <citation type="journal article" date="2010" name="FEMS Microbiol. Lett.">
        <title>New plasmids and putative virulence factors from the draft genome of an Australian clinical isolate of Photorhabdus asymbiotica.</title>
        <authorList>
            <person name="Wilkinson P.A."/>
            <person name="Paszkiewicz K."/>
            <person name="Moorhouse A."/>
            <person name="Szubert J.M."/>
            <person name="Beatson S."/>
            <person name="Gerrard J."/>
            <person name="Waterfield N.R."/>
            <person name="ffrench-Constant R.H."/>
        </authorList>
    </citation>
    <scope>NUCLEOTIDE SEQUENCE</scope>
    <source>
        <strain evidence="3">Kingscliff</strain>
        <plasmid evidence="3">pPAA3</plasmid>
    </source>
</reference>
<dbReference type="InterPro" id="IPR000792">
    <property type="entry name" value="Tscrpt_reg_LuxR_C"/>
</dbReference>
<keyword evidence="3" id="KW-0614">Plasmid</keyword>
<name>D8MC13_9GAMM</name>
<sequence>MTMKEGKPSLPDVQESAPTIEYYIDNPVIPVCAGIALVKDLEHRFVASNCVFSRFSGICPKKLQGLCDYDMPWAEHSEIYISHENAILAGETYKVIEPLIGHSKSLIHTSKEIIYDLNGRPAGTFAMALILDGTVEFNNLVSTSSIQRVSTYGEFKLSPMEAKVLYHYLHGLKRSTISTMLNISIPTVDTYFRRIRAKLNVSSNVELVEMCIKYGYHEVFPFQMVMDL</sequence>
<protein>
    <submittedName>
        <fullName evidence="3">Transcriptional regulator, LuxR family</fullName>
    </submittedName>
</protein>
<feature type="domain" description="HTH luxR-type" evidence="2">
    <location>
        <begin position="154"/>
        <end position="211"/>
    </location>
</feature>
<dbReference type="GO" id="GO:0006355">
    <property type="term" value="P:regulation of DNA-templated transcription"/>
    <property type="evidence" value="ECO:0007669"/>
    <property type="project" value="InterPro"/>
</dbReference>
<dbReference type="AlphaFoldDB" id="D8MC13"/>
<keyword evidence="1" id="KW-0238">DNA-binding</keyword>
<dbReference type="EMBL" id="FN691998">
    <property type="protein sequence ID" value="CBL47415.1"/>
    <property type="molecule type" value="Genomic_DNA"/>
</dbReference>